<protein>
    <submittedName>
        <fullName evidence="2">Uncharacterized protein</fullName>
    </submittedName>
</protein>
<evidence type="ECO:0000313" key="3">
    <source>
        <dbReference type="Proteomes" id="UP000176914"/>
    </source>
</evidence>
<dbReference type="AlphaFoldDB" id="A0A1F6E8T2"/>
<feature type="transmembrane region" description="Helical" evidence="1">
    <location>
        <begin position="80"/>
        <end position="98"/>
    </location>
</feature>
<evidence type="ECO:0000256" key="1">
    <source>
        <dbReference type="SAM" id="Phobius"/>
    </source>
</evidence>
<accession>A0A1F6E8T2</accession>
<evidence type="ECO:0000313" key="2">
    <source>
        <dbReference type="EMBL" id="OGG70021.1"/>
    </source>
</evidence>
<keyword evidence="1" id="KW-1133">Transmembrane helix</keyword>
<comment type="caution">
    <text evidence="2">The sequence shown here is derived from an EMBL/GenBank/DDBJ whole genome shotgun (WGS) entry which is preliminary data.</text>
</comment>
<reference evidence="2 3" key="1">
    <citation type="journal article" date="2016" name="Nat. Commun.">
        <title>Thousands of microbial genomes shed light on interconnected biogeochemical processes in an aquifer system.</title>
        <authorList>
            <person name="Anantharaman K."/>
            <person name="Brown C.T."/>
            <person name="Hug L.A."/>
            <person name="Sharon I."/>
            <person name="Castelle C.J."/>
            <person name="Probst A.J."/>
            <person name="Thomas B.C."/>
            <person name="Singh A."/>
            <person name="Wilkins M.J."/>
            <person name="Karaoz U."/>
            <person name="Brodie E.L."/>
            <person name="Williams K.H."/>
            <person name="Hubbard S.S."/>
            <person name="Banfield J.F."/>
        </authorList>
    </citation>
    <scope>NUCLEOTIDE SEQUENCE [LARGE SCALE GENOMIC DNA]</scope>
</reference>
<dbReference type="Proteomes" id="UP000176914">
    <property type="component" value="Unassembled WGS sequence"/>
</dbReference>
<feature type="transmembrane region" description="Helical" evidence="1">
    <location>
        <begin position="30"/>
        <end position="48"/>
    </location>
</feature>
<sequence length="115" mass="12450">MLVALIFCTGLAIAFCGGWLLSLAVDPKTLFNCAVVFSVLAVALLWRVGDEKPRVATALVGTTFVFASEFSDPAPLVQSFSWITVGCIPLAWATMVGASRVEQRQRMKSVIGERR</sequence>
<keyword evidence="1" id="KW-0472">Membrane</keyword>
<proteinExistence type="predicted"/>
<dbReference type="EMBL" id="MFLL01000006">
    <property type="protein sequence ID" value="OGG70021.1"/>
    <property type="molecule type" value="Genomic_DNA"/>
</dbReference>
<organism evidence="2 3">
    <name type="scientific">Candidatus Kaiserbacteria bacterium RIFCSPHIGHO2_02_FULL_55_25</name>
    <dbReference type="NCBI Taxonomy" id="1798498"/>
    <lineage>
        <taxon>Bacteria</taxon>
        <taxon>Candidatus Kaiseribacteriota</taxon>
    </lineage>
</organism>
<name>A0A1F6E8T2_9BACT</name>
<gene>
    <name evidence="2" type="ORF">A3C20_02515</name>
</gene>
<keyword evidence="1" id="KW-0812">Transmembrane</keyword>